<evidence type="ECO:0000313" key="3">
    <source>
        <dbReference type="Proteomes" id="UP001549921"/>
    </source>
</evidence>
<proteinExistence type="predicted"/>
<evidence type="ECO:0000256" key="1">
    <source>
        <dbReference type="SAM" id="Coils"/>
    </source>
</evidence>
<keyword evidence="1" id="KW-0175">Coiled coil</keyword>
<accession>A0ABD0TL52</accession>
<gene>
    <name evidence="2" type="ORF">ABMA28_011973</name>
</gene>
<protein>
    <submittedName>
        <fullName evidence="2">Uncharacterized protein</fullName>
    </submittedName>
</protein>
<comment type="caution">
    <text evidence="2">The sequence shown here is derived from an EMBL/GenBank/DDBJ whole genome shotgun (WGS) entry which is preliminary data.</text>
</comment>
<evidence type="ECO:0000313" key="2">
    <source>
        <dbReference type="EMBL" id="KAL0850080.1"/>
    </source>
</evidence>
<dbReference type="EMBL" id="JBEDNZ010000003">
    <property type="protein sequence ID" value="KAL0850080.1"/>
    <property type="molecule type" value="Genomic_DNA"/>
</dbReference>
<feature type="coiled-coil region" evidence="1">
    <location>
        <begin position="108"/>
        <end position="195"/>
    </location>
</feature>
<name>A0ABD0TL52_LOXSC</name>
<sequence length="257" mass="29420">MASANVFQDLDEEVLELLQNYKHKKATTYEPCTLKNISECLIGLNEELGLFNINYIFNPHVDIENNVLAPEALVKLINSVWTLLYYHKSTKEKADILAEQNHVLEHQNKQLNGSLGKLKDKLSSEKNEARACVASAQKVSDRSDELLLSLTETRAKLMKVTKQKEALEKTLRNEISRLKLENNKLTDRLRNKSNVHVSCSEVCDSTLLRLKERERKHLAVISQLQANNQELLREVLALKEEIIMGGIQNFDINDRTK</sequence>
<dbReference type="AlphaFoldDB" id="A0ABD0TL52"/>
<reference evidence="2 3" key="1">
    <citation type="submission" date="2024-06" db="EMBL/GenBank/DDBJ databases">
        <title>A chromosome-level genome assembly of beet webworm, Loxostege sticticalis.</title>
        <authorList>
            <person name="Zhang Y."/>
        </authorList>
    </citation>
    <scope>NUCLEOTIDE SEQUENCE [LARGE SCALE GENOMIC DNA]</scope>
    <source>
        <strain evidence="2">AQ028</strain>
        <tissue evidence="2">Male pupae</tissue>
    </source>
</reference>
<dbReference type="Proteomes" id="UP001549921">
    <property type="component" value="Unassembled WGS sequence"/>
</dbReference>
<organism evidence="2 3">
    <name type="scientific">Loxostege sticticalis</name>
    <name type="common">Beet webworm moth</name>
    <dbReference type="NCBI Taxonomy" id="481309"/>
    <lineage>
        <taxon>Eukaryota</taxon>
        <taxon>Metazoa</taxon>
        <taxon>Ecdysozoa</taxon>
        <taxon>Arthropoda</taxon>
        <taxon>Hexapoda</taxon>
        <taxon>Insecta</taxon>
        <taxon>Pterygota</taxon>
        <taxon>Neoptera</taxon>
        <taxon>Endopterygota</taxon>
        <taxon>Lepidoptera</taxon>
        <taxon>Glossata</taxon>
        <taxon>Ditrysia</taxon>
        <taxon>Pyraloidea</taxon>
        <taxon>Crambidae</taxon>
        <taxon>Pyraustinae</taxon>
        <taxon>Loxostege</taxon>
    </lineage>
</organism>